<dbReference type="Proteomes" id="UP000183832">
    <property type="component" value="Unassembled WGS sequence"/>
</dbReference>
<organism evidence="1 2">
    <name type="scientific">Clunio marinus</name>
    <dbReference type="NCBI Taxonomy" id="568069"/>
    <lineage>
        <taxon>Eukaryota</taxon>
        <taxon>Metazoa</taxon>
        <taxon>Ecdysozoa</taxon>
        <taxon>Arthropoda</taxon>
        <taxon>Hexapoda</taxon>
        <taxon>Insecta</taxon>
        <taxon>Pterygota</taxon>
        <taxon>Neoptera</taxon>
        <taxon>Endopterygota</taxon>
        <taxon>Diptera</taxon>
        <taxon>Nematocera</taxon>
        <taxon>Chironomoidea</taxon>
        <taxon>Chironomidae</taxon>
        <taxon>Clunio</taxon>
    </lineage>
</organism>
<proteinExistence type="predicted"/>
<gene>
    <name evidence="1" type="ORF">CLUMA_CG009961</name>
</gene>
<evidence type="ECO:0000313" key="1">
    <source>
        <dbReference type="EMBL" id="CRK96625.1"/>
    </source>
</evidence>
<accession>A0A1J1IDV1</accession>
<keyword evidence="2" id="KW-1185">Reference proteome</keyword>
<dbReference type="AlphaFoldDB" id="A0A1J1IDV1"/>
<sequence length="119" mass="13217">MLRFFISSSSLFIERSTSKFFVTKIRKTFKMCKLCCPPLCPSPCPSVCKIAVPKSSCNPYAICDPLFPCDGCCVPVNPCGPSCQPFPTPGSRHINPCGDEKNRNKKYPQTCVVFPIKRC</sequence>
<name>A0A1J1IDV1_9DIPT</name>
<evidence type="ECO:0000313" key="2">
    <source>
        <dbReference type="Proteomes" id="UP000183832"/>
    </source>
</evidence>
<protein>
    <submittedName>
        <fullName evidence="1">CLUMA_CG009961, isoform A</fullName>
    </submittedName>
</protein>
<reference evidence="1 2" key="1">
    <citation type="submission" date="2015-04" db="EMBL/GenBank/DDBJ databases">
        <authorList>
            <person name="Syromyatnikov M.Y."/>
            <person name="Popov V.N."/>
        </authorList>
    </citation>
    <scope>NUCLEOTIDE SEQUENCE [LARGE SCALE GENOMIC DNA]</scope>
</reference>
<dbReference type="EMBL" id="CVRI01000044">
    <property type="protein sequence ID" value="CRK96625.1"/>
    <property type="molecule type" value="Genomic_DNA"/>
</dbReference>